<evidence type="ECO:0000313" key="2">
    <source>
        <dbReference type="Proteomes" id="UP000187209"/>
    </source>
</evidence>
<dbReference type="AlphaFoldDB" id="A0A1R2B1J6"/>
<dbReference type="PROSITE" id="PS51257">
    <property type="entry name" value="PROKAR_LIPOPROTEIN"/>
    <property type="match status" value="1"/>
</dbReference>
<sequence>MSKHLIFCISSVFACNLFLKRQCEMFSSSSECLSNLNCNTQQQEKETQGTQLFVNPINLVEDYFTWNCSWAIINGCEWAEDFNHCMEEHDCTLTLSVANIISLIEPYKWSLIKSSSLELYSASSYQQKQLIVCSNCSIMIGDDYWECISE</sequence>
<dbReference type="EMBL" id="MPUH01001075">
    <property type="protein sequence ID" value="OMJ70565.1"/>
    <property type="molecule type" value="Genomic_DNA"/>
</dbReference>
<accession>A0A1R2B1J6</accession>
<evidence type="ECO:0000313" key="1">
    <source>
        <dbReference type="EMBL" id="OMJ70565.1"/>
    </source>
</evidence>
<organism evidence="1 2">
    <name type="scientific">Stentor coeruleus</name>
    <dbReference type="NCBI Taxonomy" id="5963"/>
    <lineage>
        <taxon>Eukaryota</taxon>
        <taxon>Sar</taxon>
        <taxon>Alveolata</taxon>
        <taxon>Ciliophora</taxon>
        <taxon>Postciliodesmatophora</taxon>
        <taxon>Heterotrichea</taxon>
        <taxon>Heterotrichida</taxon>
        <taxon>Stentoridae</taxon>
        <taxon>Stentor</taxon>
    </lineage>
</organism>
<name>A0A1R2B1J6_9CILI</name>
<protein>
    <submittedName>
        <fullName evidence="1">Uncharacterized protein</fullName>
    </submittedName>
</protein>
<keyword evidence="2" id="KW-1185">Reference proteome</keyword>
<gene>
    <name evidence="1" type="ORF">SteCoe_31419</name>
</gene>
<reference evidence="1 2" key="1">
    <citation type="submission" date="2016-11" db="EMBL/GenBank/DDBJ databases">
        <title>The macronuclear genome of Stentor coeruleus: a giant cell with tiny introns.</title>
        <authorList>
            <person name="Slabodnick M."/>
            <person name="Ruby J.G."/>
            <person name="Reiff S.B."/>
            <person name="Swart E.C."/>
            <person name="Gosai S."/>
            <person name="Prabakaran S."/>
            <person name="Witkowska E."/>
            <person name="Larue G.E."/>
            <person name="Fisher S."/>
            <person name="Freeman R.M."/>
            <person name="Gunawardena J."/>
            <person name="Chu W."/>
            <person name="Stover N.A."/>
            <person name="Gregory B.D."/>
            <person name="Nowacki M."/>
            <person name="Derisi J."/>
            <person name="Roy S.W."/>
            <person name="Marshall W.F."/>
            <person name="Sood P."/>
        </authorList>
    </citation>
    <scope>NUCLEOTIDE SEQUENCE [LARGE SCALE GENOMIC DNA]</scope>
    <source>
        <strain evidence="1">WM001</strain>
    </source>
</reference>
<proteinExistence type="predicted"/>
<dbReference type="Proteomes" id="UP000187209">
    <property type="component" value="Unassembled WGS sequence"/>
</dbReference>
<comment type="caution">
    <text evidence="1">The sequence shown here is derived from an EMBL/GenBank/DDBJ whole genome shotgun (WGS) entry which is preliminary data.</text>
</comment>